<dbReference type="InterPro" id="IPR013196">
    <property type="entry name" value="HTH_11"/>
</dbReference>
<dbReference type="HAMAP" id="MF_00978">
    <property type="entry name" value="Bifunct_BirA"/>
    <property type="match status" value="1"/>
</dbReference>
<dbReference type="SUPFAM" id="SSF50037">
    <property type="entry name" value="C-terminal domain of transcriptional repressors"/>
    <property type="match status" value="1"/>
</dbReference>
<name>A0A0F9U5C8_9ZZZZ</name>
<keyword evidence="3" id="KW-0067">ATP-binding</keyword>
<reference evidence="5" key="1">
    <citation type="journal article" date="2015" name="Nature">
        <title>Complex archaea that bridge the gap between prokaryotes and eukaryotes.</title>
        <authorList>
            <person name="Spang A."/>
            <person name="Saw J.H."/>
            <person name="Jorgensen S.L."/>
            <person name="Zaremba-Niedzwiedzka K."/>
            <person name="Martijn J."/>
            <person name="Lind A.E."/>
            <person name="van Eijk R."/>
            <person name="Schleper C."/>
            <person name="Guy L."/>
            <person name="Ettema T.J."/>
        </authorList>
    </citation>
    <scope>NUCLEOTIDE SEQUENCE</scope>
</reference>
<evidence type="ECO:0000256" key="2">
    <source>
        <dbReference type="ARBA" id="ARBA00022741"/>
    </source>
</evidence>
<dbReference type="GO" id="GO:0004077">
    <property type="term" value="F:biotin--[biotin carboxyl-carrier protein] ligase activity"/>
    <property type="evidence" value="ECO:0007669"/>
    <property type="project" value="InterPro"/>
</dbReference>
<dbReference type="Gene3D" id="2.30.30.100">
    <property type="match status" value="1"/>
</dbReference>
<sequence>MKCFSPGCESAKPASMTLQPLMSLLADGKIHSGRALGEAFGLSRAGIWKQVEALRAMGVDVQSLPGRGYVIEGGIALLDKALISKQLDPAAQHLAQVFDLHFSIDSTNAEASRRAARGEQSCLVIAEHQAQGRGRRGRQWVSPFGRNIYMSLLWPFQTGVAALEGLSLVCALVVVRALHRMGVGGFEVKWPNDILFRQRKLAGILLEISGDVSGPCRVVIGIGVNAQMPAAAGASIDQPYSDLAAATDHVIDRNRLAAALISELTQALARFQREGFAPFRDEWMQLDAYAGQAVEIRAGNHSRVGIAAGVDAAGCLLLDTGEGLLTISGGEMLPSLRPAPAVPGAD</sequence>
<proteinExistence type="inferred from homology"/>
<keyword evidence="1" id="KW-0436">Ligase</keyword>
<dbReference type="PANTHER" id="PTHR12835:SF5">
    <property type="entry name" value="BIOTIN--PROTEIN LIGASE"/>
    <property type="match status" value="1"/>
</dbReference>
<dbReference type="CDD" id="cd16442">
    <property type="entry name" value="BPL"/>
    <property type="match status" value="1"/>
</dbReference>
<organism evidence="5">
    <name type="scientific">marine sediment metagenome</name>
    <dbReference type="NCBI Taxonomy" id="412755"/>
    <lineage>
        <taxon>unclassified sequences</taxon>
        <taxon>metagenomes</taxon>
        <taxon>ecological metagenomes</taxon>
    </lineage>
</organism>
<dbReference type="Pfam" id="PF02237">
    <property type="entry name" value="BPL_C"/>
    <property type="match status" value="1"/>
</dbReference>
<dbReference type="SUPFAM" id="SSF46785">
    <property type="entry name" value="Winged helix' DNA-binding domain"/>
    <property type="match status" value="1"/>
</dbReference>
<dbReference type="InterPro" id="IPR004408">
    <property type="entry name" value="Biotin_CoA_COase_ligase"/>
</dbReference>
<dbReference type="GO" id="GO:0005737">
    <property type="term" value="C:cytoplasm"/>
    <property type="evidence" value="ECO:0007669"/>
    <property type="project" value="TreeGrafter"/>
</dbReference>
<evidence type="ECO:0000256" key="1">
    <source>
        <dbReference type="ARBA" id="ARBA00022598"/>
    </source>
</evidence>
<dbReference type="SUPFAM" id="SSF55681">
    <property type="entry name" value="Class II aaRS and biotin synthetases"/>
    <property type="match status" value="1"/>
</dbReference>
<dbReference type="InterPro" id="IPR004143">
    <property type="entry name" value="BPL_LPL_catalytic"/>
</dbReference>
<dbReference type="InterPro" id="IPR036388">
    <property type="entry name" value="WH-like_DNA-bd_sf"/>
</dbReference>
<evidence type="ECO:0000259" key="4">
    <source>
        <dbReference type="PROSITE" id="PS51733"/>
    </source>
</evidence>
<dbReference type="Gene3D" id="3.30.930.10">
    <property type="entry name" value="Bira Bifunctional Protein, Domain 2"/>
    <property type="match status" value="1"/>
</dbReference>
<accession>A0A0F9U5C8</accession>
<dbReference type="InterPro" id="IPR045864">
    <property type="entry name" value="aa-tRNA-synth_II/BPL/LPL"/>
</dbReference>
<protein>
    <recommendedName>
        <fullName evidence="4">BPL/LPL catalytic domain-containing protein</fullName>
    </recommendedName>
</protein>
<dbReference type="InterPro" id="IPR036390">
    <property type="entry name" value="WH_DNA-bd_sf"/>
</dbReference>
<dbReference type="InterPro" id="IPR008988">
    <property type="entry name" value="Transcriptional_repressor_C"/>
</dbReference>
<gene>
    <name evidence="5" type="ORF">LCGC14_0648860</name>
</gene>
<dbReference type="Pfam" id="PF08279">
    <property type="entry name" value="HTH_11"/>
    <property type="match status" value="1"/>
</dbReference>
<dbReference type="InterPro" id="IPR003142">
    <property type="entry name" value="BPL_C"/>
</dbReference>
<dbReference type="GO" id="GO:0005524">
    <property type="term" value="F:ATP binding"/>
    <property type="evidence" value="ECO:0007669"/>
    <property type="project" value="UniProtKB-KW"/>
</dbReference>
<dbReference type="Pfam" id="PF03099">
    <property type="entry name" value="BPL_LplA_LipB"/>
    <property type="match status" value="1"/>
</dbReference>
<keyword evidence="2" id="KW-0547">Nucleotide-binding</keyword>
<dbReference type="EMBL" id="LAZR01001200">
    <property type="protein sequence ID" value="KKN48848.1"/>
    <property type="molecule type" value="Genomic_DNA"/>
</dbReference>
<evidence type="ECO:0000313" key="5">
    <source>
        <dbReference type="EMBL" id="KKN48848.1"/>
    </source>
</evidence>
<dbReference type="NCBIfam" id="NF008847">
    <property type="entry name" value="PRK11886.1-2"/>
    <property type="match status" value="1"/>
</dbReference>
<dbReference type="NCBIfam" id="TIGR00121">
    <property type="entry name" value="birA_ligase"/>
    <property type="match status" value="1"/>
</dbReference>
<dbReference type="AlphaFoldDB" id="A0A0F9U5C8"/>
<dbReference type="PANTHER" id="PTHR12835">
    <property type="entry name" value="BIOTIN PROTEIN LIGASE"/>
    <property type="match status" value="1"/>
</dbReference>
<evidence type="ECO:0000256" key="3">
    <source>
        <dbReference type="ARBA" id="ARBA00022840"/>
    </source>
</evidence>
<dbReference type="GO" id="GO:0006355">
    <property type="term" value="P:regulation of DNA-templated transcription"/>
    <property type="evidence" value="ECO:0007669"/>
    <property type="project" value="InterPro"/>
</dbReference>
<dbReference type="Gene3D" id="1.10.10.10">
    <property type="entry name" value="Winged helix-like DNA-binding domain superfamily/Winged helix DNA-binding domain"/>
    <property type="match status" value="1"/>
</dbReference>
<feature type="domain" description="BPL/LPL catalytic" evidence="4">
    <location>
        <begin position="82"/>
        <end position="272"/>
    </location>
</feature>
<dbReference type="InterPro" id="IPR030855">
    <property type="entry name" value="Bifunct_BirA"/>
</dbReference>
<comment type="caution">
    <text evidence="5">The sequence shown here is derived from an EMBL/GenBank/DDBJ whole genome shotgun (WGS) entry which is preliminary data.</text>
</comment>
<dbReference type="PROSITE" id="PS51733">
    <property type="entry name" value="BPL_LPL_CATALYTIC"/>
    <property type="match status" value="1"/>
</dbReference>